<name>A0A2K5ASS4_9ARCH</name>
<accession>A0A2K5ASS4</accession>
<reference evidence="4" key="1">
    <citation type="submission" date="2018-01" db="EMBL/GenBank/DDBJ databases">
        <authorList>
            <person name="Kerou L M."/>
        </authorList>
    </citation>
    <scope>NUCLEOTIDE SEQUENCE [LARGE SCALE GENOMIC DNA]</scope>
    <source>
        <strain evidence="4">SCU2</strain>
    </source>
</reference>
<dbReference type="Proteomes" id="UP000236248">
    <property type="component" value="Chromosome NCAV"/>
</dbReference>
<protein>
    <recommendedName>
        <fullName evidence="2">SpoVT-AbrB domain-containing protein</fullName>
    </recommendedName>
</protein>
<dbReference type="InterPro" id="IPR007159">
    <property type="entry name" value="SpoVT-AbrB_dom"/>
</dbReference>
<dbReference type="Gene3D" id="2.10.260.10">
    <property type="match status" value="1"/>
</dbReference>
<evidence type="ECO:0000313" key="4">
    <source>
        <dbReference type="Proteomes" id="UP000236248"/>
    </source>
</evidence>
<sequence length="118" mass="13200">MSSMGEQKEQQQEQQQYKKKGASSSSSSSSSDLGSFASHIQLMQMDMIKQMLSMQIDAMQNFANTLQLLTRFNAVFKTTVQSNGRISIPEAERKALGIEEGDLVQVIIIPLEKQKREA</sequence>
<organism evidence="3 4">
    <name type="scientific">Candidatus Nitrosocaldus cavascurensis</name>
    <dbReference type="NCBI Taxonomy" id="2058097"/>
    <lineage>
        <taxon>Archaea</taxon>
        <taxon>Nitrososphaerota</taxon>
        <taxon>Nitrososphaeria</taxon>
        <taxon>Candidatus Nitrosocaldales</taxon>
        <taxon>Candidatus Nitrosocaldaceae</taxon>
        <taxon>Candidatus Nitrosocaldus</taxon>
    </lineage>
</organism>
<dbReference type="NCBIfam" id="TIGR01439">
    <property type="entry name" value="lp_hng_hel_AbrB"/>
    <property type="match status" value="1"/>
</dbReference>
<dbReference type="AlphaFoldDB" id="A0A2K5ASS4"/>
<gene>
    <name evidence="3" type="ORF">NCAV_1535</name>
</gene>
<proteinExistence type="predicted"/>
<keyword evidence="4" id="KW-1185">Reference proteome</keyword>
<feature type="compositionally biased region" description="Basic and acidic residues" evidence="1">
    <location>
        <begin position="1"/>
        <end position="11"/>
    </location>
</feature>
<dbReference type="GeneID" id="60510639"/>
<dbReference type="InterPro" id="IPR037914">
    <property type="entry name" value="SpoVT-AbrB_sf"/>
</dbReference>
<dbReference type="RefSeq" id="WP_103286690.1">
    <property type="nucleotide sequence ID" value="NZ_LT981265.1"/>
</dbReference>
<evidence type="ECO:0000259" key="2">
    <source>
        <dbReference type="PROSITE" id="PS51740"/>
    </source>
</evidence>
<dbReference type="EMBL" id="LT981265">
    <property type="protein sequence ID" value="SPC34700.1"/>
    <property type="molecule type" value="Genomic_DNA"/>
</dbReference>
<dbReference type="KEGG" id="ncv:NCAV_1535"/>
<dbReference type="GO" id="GO:0003677">
    <property type="term" value="F:DNA binding"/>
    <property type="evidence" value="ECO:0007669"/>
    <property type="project" value="InterPro"/>
</dbReference>
<evidence type="ECO:0000256" key="1">
    <source>
        <dbReference type="SAM" id="MobiDB-lite"/>
    </source>
</evidence>
<dbReference type="SUPFAM" id="SSF89447">
    <property type="entry name" value="AbrB/MazE/MraZ-like"/>
    <property type="match status" value="1"/>
</dbReference>
<feature type="domain" description="SpoVT-AbrB" evidence="2">
    <location>
        <begin position="75"/>
        <end position="118"/>
    </location>
</feature>
<evidence type="ECO:0000313" key="3">
    <source>
        <dbReference type="EMBL" id="SPC34700.1"/>
    </source>
</evidence>
<feature type="region of interest" description="Disordered" evidence="1">
    <location>
        <begin position="1"/>
        <end position="33"/>
    </location>
</feature>
<dbReference type="PROSITE" id="PS51740">
    <property type="entry name" value="SPOVT_ABRB"/>
    <property type="match status" value="1"/>
</dbReference>